<dbReference type="Gene3D" id="1.20.1250.20">
    <property type="entry name" value="MFS general substrate transporter like domains"/>
    <property type="match status" value="2"/>
</dbReference>
<dbReference type="InterPro" id="IPR011701">
    <property type="entry name" value="MFS"/>
</dbReference>
<feature type="transmembrane region" description="Helical" evidence="5">
    <location>
        <begin position="130"/>
        <end position="152"/>
    </location>
</feature>
<evidence type="ECO:0000256" key="2">
    <source>
        <dbReference type="ARBA" id="ARBA00022692"/>
    </source>
</evidence>
<feature type="transmembrane region" description="Helical" evidence="5">
    <location>
        <begin position="43"/>
        <end position="61"/>
    </location>
</feature>
<dbReference type="InterPro" id="IPR051788">
    <property type="entry name" value="MFS_Transporter"/>
</dbReference>
<keyword evidence="7" id="KW-0614">Plasmid</keyword>
<proteinExistence type="predicted"/>
<evidence type="ECO:0000256" key="5">
    <source>
        <dbReference type="SAM" id="Phobius"/>
    </source>
</evidence>
<dbReference type="SUPFAM" id="SSF103473">
    <property type="entry name" value="MFS general substrate transporter"/>
    <property type="match status" value="1"/>
</dbReference>
<feature type="transmembrane region" description="Helical" evidence="5">
    <location>
        <begin position="158"/>
        <end position="177"/>
    </location>
</feature>
<feature type="transmembrane region" description="Helical" evidence="5">
    <location>
        <begin position="327"/>
        <end position="349"/>
    </location>
</feature>
<protein>
    <submittedName>
        <fullName evidence="7">MFS transporter</fullName>
    </submittedName>
</protein>
<keyword evidence="4 5" id="KW-0472">Membrane</keyword>
<feature type="domain" description="Major facilitator superfamily (MFS) profile" evidence="6">
    <location>
        <begin position="200"/>
        <end position="395"/>
    </location>
</feature>
<dbReference type="InterPro" id="IPR036259">
    <property type="entry name" value="MFS_trans_sf"/>
</dbReference>
<feature type="transmembrane region" description="Helical" evidence="5">
    <location>
        <begin position="98"/>
        <end position="118"/>
    </location>
</feature>
<gene>
    <name evidence="7" type="ORF">ABVK50_31235</name>
</gene>
<feature type="transmembrane region" description="Helical" evidence="5">
    <location>
        <begin position="12"/>
        <end position="31"/>
    </location>
</feature>
<evidence type="ECO:0000256" key="1">
    <source>
        <dbReference type="ARBA" id="ARBA00004141"/>
    </source>
</evidence>
<feature type="transmembrane region" description="Helical" evidence="5">
    <location>
        <begin position="236"/>
        <end position="255"/>
    </location>
</feature>
<sequence>MSLVANLRTIRAPVMAFLAMGVFWGAWHALIPRVKFDAGASDAALGSALLCVAVGAIPAMMLGGQLVGRLGPWLLPASIALFGIAAMLPTLADDPIELGAALLVVGAASGFMDIMGNVRVSELESREKAGFMHLAHGLFSAAYLFAALSTGLARSIGIGPTAILGAVAAIMLAQAVCAVTRPPSPLRDPEPEVPAGRILSLPVVLFGGIVFAAFLAENGLQSWSALHLERSLAAAPTIDALGPAAIGLASFVGRVGGHFLTARIGEYAIIIASALVATVAVAIFATSSAIMPALAALFVAAAGISIIAPSAIGMAGRAAAPAKRGSAVATVSVMGYTGFFVGPAMLGFVAEHFGITIALGTVALILAAVMPLSLAAKRSAASDRGAGSSCQYDHN</sequence>
<name>A0AAU8D0L8_9HYPH</name>
<feature type="transmembrane region" description="Helical" evidence="5">
    <location>
        <begin position="355"/>
        <end position="376"/>
    </location>
</feature>
<dbReference type="PANTHER" id="PTHR23514:SF13">
    <property type="entry name" value="INNER MEMBRANE PROTEIN YBJJ"/>
    <property type="match status" value="1"/>
</dbReference>
<dbReference type="Pfam" id="PF07690">
    <property type="entry name" value="MFS_1"/>
    <property type="match status" value="1"/>
</dbReference>
<dbReference type="PROSITE" id="PS50850">
    <property type="entry name" value="MFS"/>
    <property type="match status" value="1"/>
</dbReference>
<dbReference type="RefSeq" id="WP_353646803.1">
    <property type="nucleotide sequence ID" value="NZ_CP159256.1"/>
</dbReference>
<reference evidence="7" key="1">
    <citation type="submission" date="2024-06" db="EMBL/GenBank/DDBJ databases">
        <title>Mesorhizobium karijinii sp. nov., a symbiont of the iconic Swainsona formosa from arid Australia.</title>
        <authorList>
            <person name="Hill Y.J."/>
            <person name="Watkin E.L.J."/>
            <person name="O'Hara G.W."/>
            <person name="Terpolilli J."/>
            <person name="Tye M.L."/>
            <person name="Kohlmeier M.G."/>
        </authorList>
    </citation>
    <scope>NUCLEOTIDE SEQUENCE</scope>
    <source>
        <strain evidence="7">WSM2240</strain>
        <plasmid evidence="7">pMk2240A</plasmid>
    </source>
</reference>
<dbReference type="AlphaFoldDB" id="A0AAU8D0L8"/>
<accession>A0AAU8D0L8</accession>
<keyword evidence="3 5" id="KW-1133">Transmembrane helix</keyword>
<evidence type="ECO:0000313" key="7">
    <source>
        <dbReference type="EMBL" id="XCG52600.1"/>
    </source>
</evidence>
<evidence type="ECO:0000259" key="6">
    <source>
        <dbReference type="PROSITE" id="PS50850"/>
    </source>
</evidence>
<geneLocation type="plasmid" evidence="7">
    <name>pMk2240A</name>
</geneLocation>
<evidence type="ECO:0000256" key="3">
    <source>
        <dbReference type="ARBA" id="ARBA00022989"/>
    </source>
</evidence>
<feature type="transmembrane region" description="Helical" evidence="5">
    <location>
        <begin position="198"/>
        <end position="216"/>
    </location>
</feature>
<feature type="transmembrane region" description="Helical" evidence="5">
    <location>
        <begin position="293"/>
        <end position="315"/>
    </location>
</feature>
<keyword evidence="2 5" id="KW-0812">Transmembrane</keyword>
<feature type="transmembrane region" description="Helical" evidence="5">
    <location>
        <begin position="267"/>
        <end position="287"/>
    </location>
</feature>
<comment type="subcellular location">
    <subcellularLocation>
        <location evidence="1">Membrane</location>
        <topology evidence="1">Multi-pass membrane protein</topology>
    </subcellularLocation>
</comment>
<dbReference type="InterPro" id="IPR020846">
    <property type="entry name" value="MFS_dom"/>
</dbReference>
<dbReference type="PANTHER" id="PTHR23514">
    <property type="entry name" value="BYPASS OF STOP CODON PROTEIN 6"/>
    <property type="match status" value="1"/>
</dbReference>
<evidence type="ECO:0000256" key="4">
    <source>
        <dbReference type="ARBA" id="ARBA00023136"/>
    </source>
</evidence>
<dbReference type="GO" id="GO:0022857">
    <property type="term" value="F:transmembrane transporter activity"/>
    <property type="evidence" value="ECO:0007669"/>
    <property type="project" value="InterPro"/>
</dbReference>
<dbReference type="EMBL" id="CP159256">
    <property type="protein sequence ID" value="XCG52600.1"/>
    <property type="molecule type" value="Genomic_DNA"/>
</dbReference>
<organism evidence="7">
    <name type="scientific">Mesorhizobium sp. WSM2240</name>
    <dbReference type="NCBI Taxonomy" id="3228851"/>
    <lineage>
        <taxon>Bacteria</taxon>
        <taxon>Pseudomonadati</taxon>
        <taxon>Pseudomonadota</taxon>
        <taxon>Alphaproteobacteria</taxon>
        <taxon>Hyphomicrobiales</taxon>
        <taxon>Phyllobacteriaceae</taxon>
        <taxon>Mesorhizobium</taxon>
    </lineage>
</organism>
<dbReference type="GO" id="GO:0016020">
    <property type="term" value="C:membrane"/>
    <property type="evidence" value="ECO:0007669"/>
    <property type="project" value="UniProtKB-SubCell"/>
</dbReference>
<feature type="transmembrane region" description="Helical" evidence="5">
    <location>
        <begin position="73"/>
        <end position="92"/>
    </location>
</feature>